<sequence>MQRMTNEEGYPILAKQRTQRPVSPHLTIYRPQITWYASMFNRITGAMLSGSFYLFFAAYLAAPLTGWHLESQSLAAAFGALPIAAKIGFKTVFALPFTFHSFNGIRHLVWDMGKTLTNRAVMQTGWFVVGLSLVSALGLALY</sequence>
<dbReference type="InterPro" id="IPR018495">
    <property type="entry name" value="Succ_DH_cyt_bsu_CS"/>
</dbReference>
<evidence type="ECO:0000256" key="6">
    <source>
        <dbReference type="ARBA" id="ARBA00022792"/>
    </source>
</evidence>
<dbReference type="GO" id="GO:0006121">
    <property type="term" value="P:mitochondrial electron transport, succinate to ubiquinone"/>
    <property type="evidence" value="ECO:0007669"/>
    <property type="project" value="TreeGrafter"/>
</dbReference>
<keyword evidence="10" id="KW-0496">Mitochondrion</keyword>
<evidence type="ECO:0000256" key="9">
    <source>
        <dbReference type="ARBA" id="ARBA00023004"/>
    </source>
</evidence>
<dbReference type="InterPro" id="IPR000701">
    <property type="entry name" value="SuccDH_FuR_B_TM-su"/>
</dbReference>
<evidence type="ECO:0008006" key="16">
    <source>
        <dbReference type="Google" id="ProtNLM"/>
    </source>
</evidence>
<keyword evidence="8 13" id="KW-1133">Transmembrane helix</keyword>
<keyword evidence="15" id="KW-1185">Reference proteome</keyword>
<proteinExistence type="inferred from homology"/>
<reference evidence="14" key="1">
    <citation type="journal article" date="2020" name="Stud. Mycol.">
        <title>101 Dothideomycetes genomes: a test case for predicting lifestyles and emergence of pathogens.</title>
        <authorList>
            <person name="Haridas S."/>
            <person name="Albert R."/>
            <person name="Binder M."/>
            <person name="Bloem J."/>
            <person name="Labutti K."/>
            <person name="Salamov A."/>
            <person name="Andreopoulos B."/>
            <person name="Baker S."/>
            <person name="Barry K."/>
            <person name="Bills G."/>
            <person name="Bluhm B."/>
            <person name="Cannon C."/>
            <person name="Castanera R."/>
            <person name="Culley D."/>
            <person name="Daum C."/>
            <person name="Ezra D."/>
            <person name="Gonzalez J."/>
            <person name="Henrissat B."/>
            <person name="Kuo A."/>
            <person name="Liang C."/>
            <person name="Lipzen A."/>
            <person name="Lutzoni F."/>
            <person name="Magnuson J."/>
            <person name="Mondo S."/>
            <person name="Nolan M."/>
            <person name="Ohm R."/>
            <person name="Pangilinan J."/>
            <person name="Park H.-J."/>
            <person name="Ramirez L."/>
            <person name="Alfaro M."/>
            <person name="Sun H."/>
            <person name="Tritt A."/>
            <person name="Yoshinaga Y."/>
            <person name="Zwiers L.-H."/>
            <person name="Turgeon B."/>
            <person name="Goodwin S."/>
            <person name="Spatafora J."/>
            <person name="Crous P."/>
            <person name="Grigoriev I."/>
        </authorList>
    </citation>
    <scope>NUCLEOTIDE SEQUENCE</scope>
    <source>
        <strain evidence="14">CBS 121167</strain>
    </source>
</reference>
<keyword evidence="4 13" id="KW-0812">Transmembrane</keyword>
<dbReference type="GO" id="GO:0006099">
    <property type="term" value="P:tricarboxylic acid cycle"/>
    <property type="evidence" value="ECO:0007669"/>
    <property type="project" value="InterPro"/>
</dbReference>
<evidence type="ECO:0000256" key="7">
    <source>
        <dbReference type="ARBA" id="ARBA00022946"/>
    </source>
</evidence>
<dbReference type="Proteomes" id="UP000799438">
    <property type="component" value="Unassembled WGS sequence"/>
</dbReference>
<dbReference type="OrthoDB" id="588261at2759"/>
<dbReference type="EMBL" id="ML995490">
    <property type="protein sequence ID" value="KAF2140190.1"/>
    <property type="molecule type" value="Genomic_DNA"/>
</dbReference>
<feature type="transmembrane region" description="Helical" evidence="13">
    <location>
        <begin position="120"/>
        <end position="141"/>
    </location>
</feature>
<keyword evidence="9 12" id="KW-0408">Iron</keyword>
<name>A0A6A6B7X8_9PEZI</name>
<dbReference type="PIRSF" id="PIRSF000178">
    <property type="entry name" value="SDH_cyt_b560"/>
    <property type="match status" value="1"/>
</dbReference>
<evidence type="ECO:0000256" key="3">
    <source>
        <dbReference type="ARBA" id="ARBA00022617"/>
    </source>
</evidence>
<protein>
    <recommendedName>
        <fullName evidence="16">Succinate dehydrogenase cytochrome b560 subunit</fullName>
    </recommendedName>
</protein>
<dbReference type="GO" id="GO:0005743">
    <property type="term" value="C:mitochondrial inner membrane"/>
    <property type="evidence" value="ECO:0007669"/>
    <property type="project" value="UniProtKB-SubCell"/>
</dbReference>
<dbReference type="Gene3D" id="1.20.1300.10">
    <property type="entry name" value="Fumarate reductase/succinate dehydrogenase, transmembrane subunit"/>
    <property type="match status" value="1"/>
</dbReference>
<feature type="binding site" description="axial binding residue" evidence="12">
    <location>
        <position position="100"/>
    </location>
    <ligand>
        <name>heme</name>
        <dbReference type="ChEBI" id="CHEBI:30413"/>
        <note>ligand shared with second transmembrane subunit</note>
    </ligand>
    <ligandPart>
        <name>Fe</name>
        <dbReference type="ChEBI" id="CHEBI:18248"/>
    </ligandPart>
</feature>
<keyword evidence="11 13" id="KW-0472">Membrane</keyword>
<dbReference type="InterPro" id="IPR034804">
    <property type="entry name" value="SQR/QFR_C/D"/>
</dbReference>
<evidence type="ECO:0000256" key="11">
    <source>
        <dbReference type="ARBA" id="ARBA00023136"/>
    </source>
</evidence>
<dbReference type="RefSeq" id="XP_033395903.1">
    <property type="nucleotide sequence ID" value="XM_033540756.1"/>
</dbReference>
<evidence type="ECO:0000256" key="13">
    <source>
        <dbReference type="SAM" id="Phobius"/>
    </source>
</evidence>
<dbReference type="PANTHER" id="PTHR10978">
    <property type="entry name" value="SUCCINATE DEHYDROGENASE CYTOCHROME B560 SUBUNIT"/>
    <property type="match status" value="1"/>
</dbReference>
<dbReference type="GO" id="GO:0046872">
    <property type="term" value="F:metal ion binding"/>
    <property type="evidence" value="ECO:0007669"/>
    <property type="project" value="UniProtKB-KW"/>
</dbReference>
<dbReference type="PROSITE" id="PS01001">
    <property type="entry name" value="SDH_CYT_2"/>
    <property type="match status" value="1"/>
</dbReference>
<keyword evidence="5 12" id="KW-0479">Metal-binding</keyword>
<dbReference type="SUPFAM" id="SSF81343">
    <property type="entry name" value="Fumarate reductase respiratory complex transmembrane subunits"/>
    <property type="match status" value="1"/>
</dbReference>
<comment type="subcellular location">
    <subcellularLocation>
        <location evidence="1">Mitochondrion inner membrane</location>
        <topology evidence="1">Multi-pass membrane protein</topology>
    </subcellularLocation>
</comment>
<dbReference type="AlphaFoldDB" id="A0A6A6B7X8"/>
<dbReference type="FunFam" id="1.20.1300.10:FF:000008">
    <property type="entry name" value="Succinate dehydrogenase cytochrome b560 subunit"/>
    <property type="match status" value="1"/>
</dbReference>
<keyword evidence="7" id="KW-0809">Transit peptide</keyword>
<dbReference type="GO" id="GO:0009055">
    <property type="term" value="F:electron transfer activity"/>
    <property type="evidence" value="ECO:0007669"/>
    <property type="project" value="InterPro"/>
</dbReference>
<dbReference type="PANTHER" id="PTHR10978:SF5">
    <property type="entry name" value="SUCCINATE DEHYDROGENASE CYTOCHROME B560 SUBUNIT, MITOCHONDRIAL"/>
    <property type="match status" value="1"/>
</dbReference>
<dbReference type="NCBIfam" id="TIGR02970">
    <property type="entry name" value="succ_dehyd_cytB"/>
    <property type="match status" value="1"/>
</dbReference>
<keyword evidence="6" id="KW-0999">Mitochondrion inner membrane</keyword>
<evidence type="ECO:0000256" key="12">
    <source>
        <dbReference type="PIRSR" id="PIRSR000178-1"/>
    </source>
</evidence>
<evidence type="ECO:0000256" key="10">
    <source>
        <dbReference type="ARBA" id="ARBA00023128"/>
    </source>
</evidence>
<evidence type="ECO:0000313" key="14">
    <source>
        <dbReference type="EMBL" id="KAF2140190.1"/>
    </source>
</evidence>
<comment type="similarity">
    <text evidence="2">Belongs to the cytochrome b560 family.</text>
</comment>
<dbReference type="GeneID" id="54298252"/>
<accession>A0A6A6B7X8</accession>
<gene>
    <name evidence="14" type="ORF">K452DRAFT_288956</name>
</gene>
<evidence type="ECO:0000256" key="8">
    <source>
        <dbReference type="ARBA" id="ARBA00022989"/>
    </source>
</evidence>
<keyword evidence="3 12" id="KW-0349">Heme</keyword>
<dbReference type="Pfam" id="PF01127">
    <property type="entry name" value="Sdh_cyt"/>
    <property type="match status" value="1"/>
</dbReference>
<evidence type="ECO:0000256" key="1">
    <source>
        <dbReference type="ARBA" id="ARBA00004448"/>
    </source>
</evidence>
<comment type="cofactor">
    <cofactor evidence="12">
        <name>heme</name>
        <dbReference type="ChEBI" id="CHEBI:30413"/>
    </cofactor>
    <text evidence="12">The heme is bound between the two transmembrane subunits.</text>
</comment>
<feature type="transmembrane region" description="Helical" evidence="13">
    <location>
        <begin position="39"/>
        <end position="62"/>
    </location>
</feature>
<evidence type="ECO:0000256" key="4">
    <source>
        <dbReference type="ARBA" id="ARBA00022692"/>
    </source>
</evidence>
<evidence type="ECO:0000256" key="2">
    <source>
        <dbReference type="ARBA" id="ARBA00007244"/>
    </source>
</evidence>
<evidence type="ECO:0000313" key="15">
    <source>
        <dbReference type="Proteomes" id="UP000799438"/>
    </source>
</evidence>
<feature type="transmembrane region" description="Helical" evidence="13">
    <location>
        <begin position="74"/>
        <end position="99"/>
    </location>
</feature>
<dbReference type="CDD" id="cd03499">
    <property type="entry name" value="SQR_TypeC_SdhC"/>
    <property type="match status" value="1"/>
</dbReference>
<evidence type="ECO:0000256" key="5">
    <source>
        <dbReference type="ARBA" id="ARBA00022723"/>
    </source>
</evidence>
<organism evidence="14 15">
    <name type="scientific">Aplosporella prunicola CBS 121167</name>
    <dbReference type="NCBI Taxonomy" id="1176127"/>
    <lineage>
        <taxon>Eukaryota</taxon>
        <taxon>Fungi</taxon>
        <taxon>Dikarya</taxon>
        <taxon>Ascomycota</taxon>
        <taxon>Pezizomycotina</taxon>
        <taxon>Dothideomycetes</taxon>
        <taxon>Dothideomycetes incertae sedis</taxon>
        <taxon>Botryosphaeriales</taxon>
        <taxon>Aplosporellaceae</taxon>
        <taxon>Aplosporella</taxon>
    </lineage>
</organism>
<dbReference type="InterPro" id="IPR014314">
    <property type="entry name" value="Succ_DH_cytb556"/>
</dbReference>